<dbReference type="Proteomes" id="UP001519887">
    <property type="component" value="Unassembled WGS sequence"/>
</dbReference>
<dbReference type="PANTHER" id="PTHR43333:SF1">
    <property type="entry name" value="D-ISOMER SPECIFIC 2-HYDROXYACID DEHYDROGENASE NAD-BINDING DOMAIN-CONTAINING PROTEIN"/>
    <property type="match status" value="1"/>
</dbReference>
<evidence type="ECO:0000313" key="5">
    <source>
        <dbReference type="Proteomes" id="UP001519887"/>
    </source>
</evidence>
<feature type="domain" description="D-isomer specific 2-hydroxyacid dehydrogenase NAD-binding" evidence="3">
    <location>
        <begin position="104"/>
        <end position="170"/>
    </location>
</feature>
<dbReference type="SUPFAM" id="SSF51735">
    <property type="entry name" value="NAD(P)-binding Rossmann-fold domains"/>
    <property type="match status" value="1"/>
</dbReference>
<keyword evidence="5" id="KW-1185">Reference proteome</keyword>
<feature type="non-terminal residue" evidence="4">
    <location>
        <position position="173"/>
    </location>
</feature>
<evidence type="ECO:0000259" key="3">
    <source>
        <dbReference type="Pfam" id="PF02826"/>
    </source>
</evidence>
<dbReference type="PANTHER" id="PTHR43333">
    <property type="entry name" value="2-HACID_DH_C DOMAIN-CONTAINING PROTEIN"/>
    <property type="match status" value="1"/>
</dbReference>
<dbReference type="Pfam" id="PF02826">
    <property type="entry name" value="2-Hacid_dh_C"/>
    <property type="match status" value="1"/>
</dbReference>
<name>A0ABS7C0B0_9BACL</name>
<dbReference type="EMBL" id="JAHZIK010000186">
    <property type="protein sequence ID" value="MBW7454335.1"/>
    <property type="molecule type" value="Genomic_DNA"/>
</dbReference>
<dbReference type="InterPro" id="IPR006140">
    <property type="entry name" value="D-isomer_DH_NAD-bd"/>
</dbReference>
<keyword evidence="1" id="KW-0560">Oxidoreductase</keyword>
<organism evidence="4 5">
    <name type="scientific">Paenibacillus sepulcri</name>
    <dbReference type="NCBI Taxonomy" id="359917"/>
    <lineage>
        <taxon>Bacteria</taxon>
        <taxon>Bacillati</taxon>
        <taxon>Bacillota</taxon>
        <taxon>Bacilli</taxon>
        <taxon>Bacillales</taxon>
        <taxon>Paenibacillaceae</taxon>
        <taxon>Paenibacillus</taxon>
    </lineage>
</organism>
<comment type="caution">
    <text evidence="4">The sequence shown here is derived from an EMBL/GenBank/DDBJ whole genome shotgun (WGS) entry which is preliminary data.</text>
</comment>
<accession>A0ABS7C0B0</accession>
<dbReference type="SUPFAM" id="SSF52283">
    <property type="entry name" value="Formate/glycerate dehydrogenase catalytic domain-like"/>
    <property type="match status" value="1"/>
</dbReference>
<proteinExistence type="predicted"/>
<reference evidence="4 5" key="1">
    <citation type="submission" date="2021-07" db="EMBL/GenBank/DDBJ databases">
        <title>Paenibacillus radiodurans sp. nov., isolated from the southeastern edge of Tengger Desert.</title>
        <authorList>
            <person name="Zhang G."/>
        </authorList>
    </citation>
    <scope>NUCLEOTIDE SEQUENCE [LARGE SCALE GENOMIC DNA]</scope>
    <source>
        <strain evidence="4 5">CCM 7311</strain>
    </source>
</reference>
<protein>
    <recommendedName>
        <fullName evidence="3">D-isomer specific 2-hydroxyacid dehydrogenase NAD-binding domain-containing protein</fullName>
    </recommendedName>
</protein>
<evidence type="ECO:0000256" key="1">
    <source>
        <dbReference type="ARBA" id="ARBA00023002"/>
    </source>
</evidence>
<evidence type="ECO:0000256" key="2">
    <source>
        <dbReference type="ARBA" id="ARBA00023027"/>
    </source>
</evidence>
<sequence length="173" mass="19494">MKKTLLVMMTFLPEFRAKLEAQAPGLDIVYCEKQPPSEEALKRASYIWGNPNEEQLSLCERLEWLQLQTAGHDQYMQPGVLPKGALLCNCSGAYGLAISEFLLAHTLVLMRKLHLYRDHQHERSWSHLGRIGIVARSSALVVGIGDIGARYAQKMHALGARVFGIRRQVDKKP</sequence>
<dbReference type="Gene3D" id="3.40.50.720">
    <property type="entry name" value="NAD(P)-binding Rossmann-like Domain"/>
    <property type="match status" value="2"/>
</dbReference>
<evidence type="ECO:0000313" key="4">
    <source>
        <dbReference type="EMBL" id="MBW7454335.1"/>
    </source>
</evidence>
<dbReference type="InterPro" id="IPR036291">
    <property type="entry name" value="NAD(P)-bd_dom_sf"/>
</dbReference>
<keyword evidence="2" id="KW-0520">NAD</keyword>
<gene>
    <name evidence="4" type="ORF">K0U00_09865</name>
</gene>